<dbReference type="Proteomes" id="UP000050416">
    <property type="component" value="Unassembled WGS sequence"/>
</dbReference>
<dbReference type="PATRIC" id="fig|1305731.5.peg.2024"/>
<dbReference type="EMBL" id="LJZQ01000035">
    <property type="protein sequence ID" value="KPQ27146.1"/>
    <property type="molecule type" value="Genomic_DNA"/>
</dbReference>
<evidence type="ECO:0000313" key="2">
    <source>
        <dbReference type="Proteomes" id="UP000050416"/>
    </source>
</evidence>
<comment type="caution">
    <text evidence="1">The sequence shown here is derived from an EMBL/GenBank/DDBJ whole genome shotgun (WGS) entry which is preliminary data.</text>
</comment>
<accession>A0A0N8KK49</accession>
<dbReference type="AlphaFoldDB" id="A0A0N8KK49"/>
<dbReference type="STRING" id="1305731.GCA_000934705_03125"/>
<gene>
    <name evidence="1" type="ORF">HLUCCX14_16210</name>
</gene>
<sequence>MAEQSLQGRIHSVFWKAIPLESYARITERG</sequence>
<organism evidence="1 2">
    <name type="scientific">Marinobacter excellens HL-55</name>
    <dbReference type="NCBI Taxonomy" id="1305731"/>
    <lineage>
        <taxon>Bacteria</taxon>
        <taxon>Pseudomonadati</taxon>
        <taxon>Pseudomonadota</taxon>
        <taxon>Gammaproteobacteria</taxon>
        <taxon>Pseudomonadales</taxon>
        <taxon>Marinobacteraceae</taxon>
        <taxon>Marinobacter</taxon>
    </lineage>
</organism>
<reference evidence="1 2" key="1">
    <citation type="submission" date="2015-09" db="EMBL/GenBank/DDBJ databases">
        <title>Identification and resolution of microdiversity through metagenomic sequencing of parallel consortia.</title>
        <authorList>
            <person name="Nelson W.C."/>
            <person name="Romine M.F."/>
            <person name="Lindemann S.R."/>
        </authorList>
    </citation>
    <scope>NUCLEOTIDE SEQUENCE [LARGE SCALE GENOMIC DNA]</scope>
    <source>
        <strain evidence="1">HL-55</strain>
    </source>
</reference>
<protein>
    <submittedName>
        <fullName evidence="1">Uncharacterized protein</fullName>
    </submittedName>
</protein>
<proteinExistence type="predicted"/>
<evidence type="ECO:0000313" key="1">
    <source>
        <dbReference type="EMBL" id="KPQ27146.1"/>
    </source>
</evidence>
<name>A0A0N8KK49_9GAMM</name>